<feature type="region of interest" description="Disordered" evidence="1">
    <location>
        <begin position="26"/>
        <end position="52"/>
    </location>
</feature>
<feature type="compositionally biased region" description="Low complexity" evidence="1">
    <location>
        <begin position="35"/>
        <end position="44"/>
    </location>
</feature>
<evidence type="ECO:0000313" key="3">
    <source>
        <dbReference type="Proteomes" id="UP001233999"/>
    </source>
</evidence>
<reference evidence="2" key="2">
    <citation type="submission" date="2023-05" db="EMBL/GenBank/DDBJ databases">
        <authorList>
            <person name="Fouks B."/>
        </authorList>
    </citation>
    <scope>NUCLEOTIDE SEQUENCE</scope>
    <source>
        <strain evidence="2">Stay&amp;Tobe</strain>
        <tissue evidence="2">Testes</tissue>
    </source>
</reference>
<evidence type="ECO:0000313" key="2">
    <source>
        <dbReference type="EMBL" id="KAJ9599182.1"/>
    </source>
</evidence>
<feature type="compositionally biased region" description="Basic and acidic residues" evidence="1">
    <location>
        <begin position="313"/>
        <end position="329"/>
    </location>
</feature>
<organism evidence="2 3">
    <name type="scientific">Diploptera punctata</name>
    <name type="common">Pacific beetle cockroach</name>
    <dbReference type="NCBI Taxonomy" id="6984"/>
    <lineage>
        <taxon>Eukaryota</taxon>
        <taxon>Metazoa</taxon>
        <taxon>Ecdysozoa</taxon>
        <taxon>Arthropoda</taxon>
        <taxon>Hexapoda</taxon>
        <taxon>Insecta</taxon>
        <taxon>Pterygota</taxon>
        <taxon>Neoptera</taxon>
        <taxon>Polyneoptera</taxon>
        <taxon>Dictyoptera</taxon>
        <taxon>Blattodea</taxon>
        <taxon>Blaberoidea</taxon>
        <taxon>Blaberidae</taxon>
        <taxon>Diplopterinae</taxon>
        <taxon>Diploptera</taxon>
    </lineage>
</organism>
<reference evidence="2" key="1">
    <citation type="journal article" date="2023" name="IScience">
        <title>Live-bearing cockroach genome reveals convergent evolutionary mechanisms linked to viviparity in insects and beyond.</title>
        <authorList>
            <person name="Fouks B."/>
            <person name="Harrison M.C."/>
            <person name="Mikhailova A.A."/>
            <person name="Marchal E."/>
            <person name="English S."/>
            <person name="Carruthers M."/>
            <person name="Jennings E.C."/>
            <person name="Chiamaka E.L."/>
            <person name="Frigard R.A."/>
            <person name="Pippel M."/>
            <person name="Attardo G.M."/>
            <person name="Benoit J.B."/>
            <person name="Bornberg-Bauer E."/>
            <person name="Tobe S.S."/>
        </authorList>
    </citation>
    <scope>NUCLEOTIDE SEQUENCE</scope>
    <source>
        <strain evidence="2">Stay&amp;Tobe</strain>
    </source>
</reference>
<sequence length="731" mass="81624">FDLNIPDSCTFEPPVEFIDQVTLSPPEGYKDVVRQQQQQQQQQQAPSAGGERLNLCKGKTWAYKKKVEFTREALRLYITAAGKQSEPLDNNHPGRFAAPPPTQQRYIVETITMTTVTERRIVREADHVPPPARRPHSPPPSGILKGGKLWKTGDSSESEEPADETDPKRQDVAEFHRHHHRNRWFNDPGIPEMKGRRTAHVPEGEGKEQDCTELTLTFKLGQHHVLVANSLQRPNSAVRQLFPSAEPDKPAQGDAQFLVTAESLRLFEEAKRAKLAQLCNEPEDRNQIRRTIERNTLRRSLLRYEPGTRKGKPRADQDSLEERIRRLTCDLDEEEEQQQEQTGDEEENQETESGNTVMPPRASPQGEEARKPDAIPATSATSPSTASVTSSSSNSSSTYKKLTDLFARRSTTEWVPLDLGNGLPDKQQQLVSPKCTVSREARKQFLFDTSAPSSVRDVRHCAGGPRRRHVLRAAAADQTALYDSNNNTNNNTSNNNDKDDEHDDYGFNRRPSVRGIKPRFGSTTEILQQMQSQLQPPPAIRWPDRRYLPQPMRIGGGCSNSPPPPMLPAPTYARQMRLSPTSPVGLHHHPMEPHYIRVGQQQTIRVPYPTGTPVQVHLLAGSEPPPRPSYVVARGTQTAYPVPRYYPYMQPPVRPYPYMAFPEPPQPPGYKMVTSPVQVGSPTRSIALATGERGVPEGAASCSPSFPQDAVPDSAATTTTSATSVYYAMNV</sequence>
<feature type="compositionally biased region" description="Acidic residues" evidence="1">
    <location>
        <begin position="330"/>
        <end position="350"/>
    </location>
</feature>
<dbReference type="AlphaFoldDB" id="A0AAD8AHM1"/>
<feature type="region of interest" description="Disordered" evidence="1">
    <location>
        <begin position="478"/>
        <end position="517"/>
    </location>
</feature>
<feature type="region of interest" description="Disordered" evidence="1">
    <location>
        <begin position="125"/>
        <end position="207"/>
    </location>
</feature>
<keyword evidence="3" id="KW-1185">Reference proteome</keyword>
<feature type="compositionally biased region" description="Low complexity" evidence="1">
    <location>
        <begin position="377"/>
        <end position="398"/>
    </location>
</feature>
<feature type="region of interest" description="Disordered" evidence="1">
    <location>
        <begin position="301"/>
        <end position="399"/>
    </location>
</feature>
<dbReference type="Proteomes" id="UP001233999">
    <property type="component" value="Unassembled WGS sequence"/>
</dbReference>
<feature type="compositionally biased region" description="Basic and acidic residues" evidence="1">
    <location>
        <begin position="165"/>
        <end position="175"/>
    </location>
</feature>
<feature type="non-terminal residue" evidence="2">
    <location>
        <position position="731"/>
    </location>
</feature>
<name>A0AAD8AHM1_DIPPU</name>
<protein>
    <submittedName>
        <fullName evidence="2">Uncharacterized protein</fullName>
    </submittedName>
</protein>
<feature type="region of interest" description="Disordered" evidence="1">
    <location>
        <begin position="695"/>
        <end position="714"/>
    </location>
</feature>
<gene>
    <name evidence="2" type="ORF">L9F63_010359</name>
</gene>
<feature type="compositionally biased region" description="Basic and acidic residues" evidence="1">
    <location>
        <begin position="496"/>
        <end position="507"/>
    </location>
</feature>
<feature type="compositionally biased region" description="Pro residues" evidence="1">
    <location>
        <begin position="128"/>
        <end position="141"/>
    </location>
</feature>
<feature type="compositionally biased region" description="Low complexity" evidence="1">
    <location>
        <begin position="484"/>
        <end position="495"/>
    </location>
</feature>
<comment type="caution">
    <text evidence="2">The sequence shown here is derived from an EMBL/GenBank/DDBJ whole genome shotgun (WGS) entry which is preliminary data.</text>
</comment>
<evidence type="ECO:0000256" key="1">
    <source>
        <dbReference type="SAM" id="MobiDB-lite"/>
    </source>
</evidence>
<proteinExistence type="predicted"/>
<accession>A0AAD8AHM1</accession>
<dbReference type="EMBL" id="JASPKZ010000829">
    <property type="protein sequence ID" value="KAJ9599182.1"/>
    <property type="molecule type" value="Genomic_DNA"/>
</dbReference>